<evidence type="ECO:0000313" key="1">
    <source>
        <dbReference type="EMBL" id="MDP9794341.1"/>
    </source>
</evidence>
<dbReference type="RefSeq" id="WP_306829489.1">
    <property type="nucleotide sequence ID" value="NZ_JAUSRA010000001.1"/>
</dbReference>
<dbReference type="Proteomes" id="UP001240984">
    <property type="component" value="Unassembled WGS sequence"/>
</dbReference>
<keyword evidence="2" id="KW-1185">Reference proteome</keyword>
<name>A0ABT9MSU4_9ACTN</name>
<comment type="caution">
    <text evidence="1">The sequence shown here is derived from an EMBL/GenBank/DDBJ whole genome shotgun (WGS) entry which is preliminary data.</text>
</comment>
<protein>
    <submittedName>
        <fullName evidence="1">Uncharacterized protein</fullName>
    </submittedName>
</protein>
<proteinExistence type="predicted"/>
<organism evidence="1 2">
    <name type="scientific">Catenuloplanes nepalensis</name>
    <dbReference type="NCBI Taxonomy" id="587533"/>
    <lineage>
        <taxon>Bacteria</taxon>
        <taxon>Bacillati</taxon>
        <taxon>Actinomycetota</taxon>
        <taxon>Actinomycetes</taxon>
        <taxon>Micromonosporales</taxon>
        <taxon>Micromonosporaceae</taxon>
        <taxon>Catenuloplanes</taxon>
    </lineage>
</organism>
<accession>A0ABT9MSU4</accession>
<gene>
    <name evidence="1" type="ORF">J2S43_002853</name>
</gene>
<dbReference type="EMBL" id="JAUSRA010000001">
    <property type="protein sequence ID" value="MDP9794341.1"/>
    <property type="molecule type" value="Genomic_DNA"/>
</dbReference>
<reference evidence="1 2" key="1">
    <citation type="submission" date="2023-07" db="EMBL/GenBank/DDBJ databases">
        <title>Sequencing the genomes of 1000 actinobacteria strains.</title>
        <authorList>
            <person name="Klenk H.-P."/>
        </authorList>
    </citation>
    <scope>NUCLEOTIDE SEQUENCE [LARGE SCALE GENOMIC DNA]</scope>
    <source>
        <strain evidence="1 2">DSM 44710</strain>
    </source>
</reference>
<evidence type="ECO:0000313" key="2">
    <source>
        <dbReference type="Proteomes" id="UP001240984"/>
    </source>
</evidence>
<sequence length="147" mass="17195">MSDLRFELDPHYNAVNFTTSDERYGPLGVFLISEISTRQGPALDALAVLDDATRGEETEPWDSESYEVTFDEGGLRFQNRFALDQRAEYTLDEIRPVIESYWRFVSAVPERPGAYREYWPDLPRPEAEVLLWEKTWGRAHPYRGRLF</sequence>